<name>A0A2P8D637_9BACT</name>
<dbReference type="AlphaFoldDB" id="A0A2P8D637"/>
<dbReference type="OrthoDB" id="9983560at2"/>
<dbReference type="RefSeq" id="WP_106522843.1">
    <property type="nucleotide sequence ID" value="NZ_PYGD01000003.1"/>
</dbReference>
<organism evidence="1 2">
    <name type="scientific">Taibaiella chishuiensis</name>
    <dbReference type="NCBI Taxonomy" id="1434707"/>
    <lineage>
        <taxon>Bacteria</taxon>
        <taxon>Pseudomonadati</taxon>
        <taxon>Bacteroidota</taxon>
        <taxon>Chitinophagia</taxon>
        <taxon>Chitinophagales</taxon>
        <taxon>Chitinophagaceae</taxon>
        <taxon>Taibaiella</taxon>
    </lineage>
</organism>
<sequence length="60" mass="6890">MKKKKTATRLSLQKKTITLLNKQAMQRLAGGADTERNCPFETRFQDCLTQYFTRCGNSCD</sequence>
<proteinExistence type="predicted"/>
<protein>
    <submittedName>
        <fullName evidence="1">Uncharacterized protein</fullName>
    </submittedName>
</protein>
<evidence type="ECO:0000313" key="2">
    <source>
        <dbReference type="Proteomes" id="UP000240572"/>
    </source>
</evidence>
<reference evidence="1 2" key="1">
    <citation type="submission" date="2018-03" db="EMBL/GenBank/DDBJ databases">
        <title>Genomic Encyclopedia of Type Strains, Phase III (KMG-III): the genomes of soil and plant-associated and newly described type strains.</title>
        <authorList>
            <person name="Whitman W."/>
        </authorList>
    </citation>
    <scope>NUCLEOTIDE SEQUENCE [LARGE SCALE GENOMIC DNA]</scope>
    <source>
        <strain evidence="1 2">CGMCC 1.12700</strain>
    </source>
</reference>
<dbReference type="NCBIfam" id="NF038153">
    <property type="entry name" value="lant_leader_L1a"/>
    <property type="match status" value="1"/>
</dbReference>
<comment type="caution">
    <text evidence="1">The sequence shown here is derived from an EMBL/GenBank/DDBJ whole genome shotgun (WGS) entry which is preliminary data.</text>
</comment>
<accession>A0A2P8D637</accession>
<dbReference type="EMBL" id="PYGD01000003">
    <property type="protein sequence ID" value="PSK92662.1"/>
    <property type="molecule type" value="Genomic_DNA"/>
</dbReference>
<gene>
    <name evidence="1" type="ORF">B0I18_103239</name>
</gene>
<dbReference type="Proteomes" id="UP000240572">
    <property type="component" value="Unassembled WGS sequence"/>
</dbReference>
<keyword evidence="2" id="KW-1185">Reference proteome</keyword>
<dbReference type="InterPro" id="IPR058238">
    <property type="entry name" value="Lant_leader_dom"/>
</dbReference>
<evidence type="ECO:0000313" key="1">
    <source>
        <dbReference type="EMBL" id="PSK92662.1"/>
    </source>
</evidence>